<dbReference type="Gene3D" id="1.10.4080.10">
    <property type="entry name" value="ADP-ribosylation/Crystallin J1"/>
    <property type="match status" value="1"/>
</dbReference>
<comment type="cofactor">
    <cofactor evidence="3">
        <name>Mg(2+)</name>
        <dbReference type="ChEBI" id="CHEBI:18420"/>
    </cofactor>
    <text evidence="3">Binds 2 magnesium ions per subunit.</text>
</comment>
<dbReference type="EMBL" id="QJJG01000004">
    <property type="protein sequence ID" value="PXW47117.1"/>
    <property type="molecule type" value="Genomic_DNA"/>
</dbReference>
<feature type="binding site" evidence="3">
    <location>
        <position position="306"/>
    </location>
    <ligand>
        <name>Mg(2+)</name>
        <dbReference type="ChEBI" id="CHEBI:18420"/>
        <label>1</label>
    </ligand>
</feature>
<comment type="similarity">
    <text evidence="1">Belongs to the ADP-ribosylglycohydrolase family.</text>
</comment>
<dbReference type="Proteomes" id="UP000247485">
    <property type="component" value="Unassembled WGS sequence"/>
</dbReference>
<dbReference type="PANTHER" id="PTHR16222:SF24">
    <property type="entry name" value="ADP-RIBOSYLHYDROLASE ARH3"/>
    <property type="match status" value="1"/>
</dbReference>
<dbReference type="RefSeq" id="WP_110273276.1">
    <property type="nucleotide sequence ID" value="NZ_QJJG01000004.1"/>
</dbReference>
<dbReference type="Pfam" id="PF03747">
    <property type="entry name" value="ADP_ribosyl_GH"/>
    <property type="match status" value="1"/>
</dbReference>
<keyword evidence="2 4" id="KW-0378">Hydrolase</keyword>
<dbReference type="GO" id="GO:0046872">
    <property type="term" value="F:metal ion binding"/>
    <property type="evidence" value="ECO:0007669"/>
    <property type="project" value="UniProtKB-KW"/>
</dbReference>
<feature type="binding site" evidence="3">
    <location>
        <position position="70"/>
    </location>
    <ligand>
        <name>Mg(2+)</name>
        <dbReference type="ChEBI" id="CHEBI:18420"/>
        <label>1</label>
    </ligand>
</feature>
<protein>
    <submittedName>
        <fullName evidence="4">ADP-ribosylglycohydrolase</fullName>
    </submittedName>
</protein>
<feature type="binding site" evidence="3">
    <location>
        <position position="305"/>
    </location>
    <ligand>
        <name>Mg(2+)</name>
        <dbReference type="ChEBI" id="CHEBI:18420"/>
        <label>2</label>
    </ligand>
</feature>
<organism evidence="4 5">
    <name type="scientific">Klebsiella oxytoca</name>
    <dbReference type="NCBI Taxonomy" id="571"/>
    <lineage>
        <taxon>Bacteria</taxon>
        <taxon>Pseudomonadati</taxon>
        <taxon>Pseudomonadota</taxon>
        <taxon>Gammaproteobacteria</taxon>
        <taxon>Enterobacterales</taxon>
        <taxon>Enterobacteriaceae</taxon>
        <taxon>Klebsiella/Raoultella group</taxon>
        <taxon>Klebsiella</taxon>
    </lineage>
</organism>
<reference evidence="4 5" key="1">
    <citation type="submission" date="2018-05" db="EMBL/GenBank/DDBJ databases">
        <title>Freshwater and sediment microbial communities from various areas in North America, analyzing microbe dynamics in response to fracking.</title>
        <authorList>
            <person name="Lamendella R."/>
        </authorList>
    </citation>
    <scope>NUCLEOTIDE SEQUENCE [LARGE SCALE GENOMIC DNA]</scope>
    <source>
        <strain evidence="4 5">67</strain>
    </source>
</reference>
<dbReference type="AlphaFoldDB" id="A0A318FUN5"/>
<evidence type="ECO:0000313" key="4">
    <source>
        <dbReference type="EMBL" id="PXW47117.1"/>
    </source>
</evidence>
<dbReference type="InterPro" id="IPR005502">
    <property type="entry name" value="Ribosyl_crysJ1"/>
</dbReference>
<evidence type="ECO:0000256" key="3">
    <source>
        <dbReference type="PIRSR" id="PIRSR605502-1"/>
    </source>
</evidence>
<gene>
    <name evidence="4" type="ORF">DET57_104176</name>
</gene>
<name>A0A318FUN5_KLEOX</name>
<keyword evidence="3" id="KW-0479">Metal-binding</keyword>
<accession>A0A318FUN5</accession>
<keyword evidence="3" id="KW-0460">Magnesium</keyword>
<dbReference type="PANTHER" id="PTHR16222">
    <property type="entry name" value="ADP-RIBOSYLGLYCOHYDROLASE"/>
    <property type="match status" value="1"/>
</dbReference>
<feature type="binding site" evidence="3">
    <location>
        <position position="71"/>
    </location>
    <ligand>
        <name>Mg(2+)</name>
        <dbReference type="ChEBI" id="CHEBI:18420"/>
        <label>1</label>
    </ligand>
</feature>
<dbReference type="GO" id="GO:0016787">
    <property type="term" value="F:hydrolase activity"/>
    <property type="evidence" value="ECO:0007669"/>
    <property type="project" value="UniProtKB-KW"/>
</dbReference>
<feature type="binding site" evidence="3">
    <location>
        <position position="72"/>
    </location>
    <ligand>
        <name>Mg(2+)</name>
        <dbReference type="ChEBI" id="CHEBI:18420"/>
        <label>1</label>
    </ligand>
</feature>
<evidence type="ECO:0000256" key="1">
    <source>
        <dbReference type="ARBA" id="ARBA00010702"/>
    </source>
</evidence>
<dbReference type="SUPFAM" id="SSF101478">
    <property type="entry name" value="ADP-ribosylglycohydrolase"/>
    <property type="match status" value="1"/>
</dbReference>
<sequence>MASVGCDSVVYNKILGALACAGMGDALGASTELYSIDEIKQKWGGWLDKFVEPPEDTFAGSLKGVAGLITDDSSQMYVFAEALIAAGYGQFTNENWKTALLRWADMMPYAMYKGPTTEQVVKALREGYPTNTIGRIGTSTRQAPNVGTTNGAGMRVAPAGLIYPGQLTKACNLALLTCLPSHDTNIAIASACAIAGATSQAMVVDTTLDEIIDASLEGARYGESLAKKHARCVAGPSIEMRTRLAVKIAREADSLEKCLYEIEGYIGNSVAAHESIPAAIGLLAFCEGRPWETIVAASNVGNDTDSIATMAGAIAGAWKGFDALPKEQYAFFNSVNSHDFNLPEIATGLTKLAMESLKG</sequence>
<dbReference type="InterPro" id="IPR036705">
    <property type="entry name" value="Ribosyl_crysJ1_sf"/>
</dbReference>
<comment type="caution">
    <text evidence="4">The sequence shown here is derived from an EMBL/GenBank/DDBJ whole genome shotgun (WGS) entry which is preliminary data.</text>
</comment>
<proteinExistence type="inferred from homology"/>
<evidence type="ECO:0000256" key="2">
    <source>
        <dbReference type="ARBA" id="ARBA00022801"/>
    </source>
</evidence>
<evidence type="ECO:0000313" key="5">
    <source>
        <dbReference type="Proteomes" id="UP000247485"/>
    </source>
</evidence>
<dbReference type="InterPro" id="IPR050792">
    <property type="entry name" value="ADP-ribosylglycohydrolase"/>
</dbReference>
<feature type="binding site" evidence="3">
    <location>
        <position position="303"/>
    </location>
    <ligand>
        <name>Mg(2+)</name>
        <dbReference type="ChEBI" id="CHEBI:18420"/>
        <label>1</label>
    </ligand>
</feature>